<evidence type="ECO:0000313" key="4">
    <source>
        <dbReference type="Proteomes" id="UP000663829"/>
    </source>
</evidence>
<dbReference type="Proteomes" id="UP000681722">
    <property type="component" value="Unassembled WGS sequence"/>
</dbReference>
<organism evidence="2 4">
    <name type="scientific">Didymodactylos carnosus</name>
    <dbReference type="NCBI Taxonomy" id="1234261"/>
    <lineage>
        <taxon>Eukaryota</taxon>
        <taxon>Metazoa</taxon>
        <taxon>Spiralia</taxon>
        <taxon>Gnathifera</taxon>
        <taxon>Rotifera</taxon>
        <taxon>Eurotatoria</taxon>
        <taxon>Bdelloidea</taxon>
        <taxon>Philodinida</taxon>
        <taxon>Philodinidae</taxon>
        <taxon>Didymodactylos</taxon>
    </lineage>
</organism>
<feature type="transmembrane region" description="Helical" evidence="1">
    <location>
        <begin position="97"/>
        <end position="120"/>
    </location>
</feature>
<gene>
    <name evidence="2" type="ORF">GPM918_LOCUS2175</name>
    <name evidence="3" type="ORF">SRO942_LOCUS2175</name>
</gene>
<keyword evidence="1" id="KW-0472">Membrane</keyword>
<name>A0A813R3M2_9BILA</name>
<keyword evidence="1" id="KW-0812">Transmembrane</keyword>
<keyword evidence="1" id="KW-1133">Transmembrane helix</keyword>
<dbReference type="EMBL" id="CAJNOQ010000232">
    <property type="protein sequence ID" value="CAF0775623.1"/>
    <property type="molecule type" value="Genomic_DNA"/>
</dbReference>
<dbReference type="EMBL" id="CAJOBC010000232">
    <property type="protein sequence ID" value="CAF3558169.1"/>
    <property type="molecule type" value="Genomic_DNA"/>
</dbReference>
<sequence>MIGYLFMDTIDFMFMVDFSISFILYIVLAMFFVVDALIHIMIRYSSDEHFHSKYGTFISYKTVAAFACIADNIASISYMIGAIFSGNERLLDEVVSYFNLIGSVGFLMEACLSMFGWYIVKHNEHSGENDNLHAYAYGCSVVGALLYSAAAVLNFFVELRIVRLTQIGGDVVYLIDSILFCACWYRLKQKIELKALEVDEEDYL</sequence>
<dbReference type="OrthoDB" id="9994619at2759"/>
<dbReference type="AlphaFoldDB" id="A0A813R3M2"/>
<reference evidence="2" key="1">
    <citation type="submission" date="2021-02" db="EMBL/GenBank/DDBJ databases">
        <authorList>
            <person name="Nowell W R."/>
        </authorList>
    </citation>
    <scope>NUCLEOTIDE SEQUENCE</scope>
</reference>
<evidence type="ECO:0000313" key="2">
    <source>
        <dbReference type="EMBL" id="CAF0775623.1"/>
    </source>
</evidence>
<keyword evidence="4" id="KW-1185">Reference proteome</keyword>
<comment type="caution">
    <text evidence="2">The sequence shown here is derived from an EMBL/GenBank/DDBJ whole genome shotgun (WGS) entry which is preliminary data.</text>
</comment>
<evidence type="ECO:0000256" key="1">
    <source>
        <dbReference type="SAM" id="Phobius"/>
    </source>
</evidence>
<dbReference type="Proteomes" id="UP000663829">
    <property type="component" value="Unassembled WGS sequence"/>
</dbReference>
<accession>A0A813R3M2</accession>
<protein>
    <submittedName>
        <fullName evidence="2">Uncharacterized protein</fullName>
    </submittedName>
</protein>
<feature type="transmembrane region" description="Helical" evidence="1">
    <location>
        <begin position="63"/>
        <end position="85"/>
    </location>
</feature>
<feature type="transmembrane region" description="Helical" evidence="1">
    <location>
        <begin position="20"/>
        <end position="42"/>
    </location>
</feature>
<proteinExistence type="predicted"/>
<feature type="transmembrane region" description="Helical" evidence="1">
    <location>
        <begin position="132"/>
        <end position="155"/>
    </location>
</feature>
<evidence type="ECO:0000313" key="3">
    <source>
        <dbReference type="EMBL" id="CAF3558169.1"/>
    </source>
</evidence>